<sequence>MRLADAVPDGITTTRALRDAGVRDAEIRTAVRRGLLVRIREGVVATPDCDPAVVDAARIGGRIAGASAARMLGFWAPPRRHLVIEVPRGSHIPVTDAAIIRGPAGPNRFGVSTASDLVAQILRSEPPQFAIAVLDSMLRRSGMTRIEIEFAAAGLPRRLRRLLALVDPRAESGTESIVRVLLALEGIIATPQVRVPFGDLERLDLVIGDRLVIECDSRAHHSTPGELDRDNARDLMLTALGYLVIRVRYRAAVGDPAGVVAAVRAVVDAGLHLDRSAPSRRATP</sequence>
<dbReference type="InterPro" id="IPR011335">
    <property type="entry name" value="Restrct_endonuc-II-like"/>
</dbReference>
<dbReference type="Gene3D" id="3.40.960.10">
    <property type="entry name" value="VSR Endonuclease"/>
    <property type="match status" value="1"/>
</dbReference>
<feature type="domain" description="DUF559" evidence="1">
    <location>
        <begin position="209"/>
        <end position="266"/>
    </location>
</feature>
<proteinExistence type="predicted"/>
<evidence type="ECO:0000313" key="3">
    <source>
        <dbReference type="Proteomes" id="UP000617531"/>
    </source>
</evidence>
<name>A0A8J3GPN2_9MICO</name>
<dbReference type="InterPro" id="IPR007569">
    <property type="entry name" value="DUF559"/>
</dbReference>
<dbReference type="AlphaFoldDB" id="A0A8J3GPN2"/>
<organism evidence="2 3">
    <name type="scientific">Pseudolysinimonas yzui</name>
    <dbReference type="NCBI Taxonomy" id="2708254"/>
    <lineage>
        <taxon>Bacteria</taxon>
        <taxon>Bacillati</taxon>
        <taxon>Actinomycetota</taxon>
        <taxon>Actinomycetes</taxon>
        <taxon>Micrococcales</taxon>
        <taxon>Microbacteriaceae</taxon>
        <taxon>Pseudolysinimonas</taxon>
    </lineage>
</organism>
<gene>
    <name evidence="2" type="ORF">GCM10011600_10690</name>
</gene>
<evidence type="ECO:0000313" key="2">
    <source>
        <dbReference type="EMBL" id="GHF11327.1"/>
    </source>
</evidence>
<reference evidence="2" key="1">
    <citation type="journal article" date="2014" name="Int. J. Syst. Evol. Microbiol.">
        <title>Complete genome sequence of Corynebacterium casei LMG S-19264T (=DSM 44701T), isolated from a smear-ripened cheese.</title>
        <authorList>
            <consortium name="US DOE Joint Genome Institute (JGI-PGF)"/>
            <person name="Walter F."/>
            <person name="Albersmeier A."/>
            <person name="Kalinowski J."/>
            <person name="Ruckert C."/>
        </authorList>
    </citation>
    <scope>NUCLEOTIDE SEQUENCE</scope>
    <source>
        <strain evidence="2">CGMCC 1.16548</strain>
    </source>
</reference>
<reference evidence="2" key="2">
    <citation type="submission" date="2020-09" db="EMBL/GenBank/DDBJ databases">
        <authorList>
            <person name="Sun Q."/>
            <person name="Zhou Y."/>
        </authorList>
    </citation>
    <scope>NUCLEOTIDE SEQUENCE</scope>
    <source>
        <strain evidence="2">CGMCC 1.16548</strain>
    </source>
</reference>
<dbReference type="SUPFAM" id="SSF52980">
    <property type="entry name" value="Restriction endonuclease-like"/>
    <property type="match status" value="1"/>
</dbReference>
<dbReference type="EMBL" id="BNAI01000001">
    <property type="protein sequence ID" value="GHF11327.1"/>
    <property type="molecule type" value="Genomic_DNA"/>
</dbReference>
<keyword evidence="3" id="KW-1185">Reference proteome</keyword>
<dbReference type="Pfam" id="PF04480">
    <property type="entry name" value="DUF559"/>
    <property type="match status" value="1"/>
</dbReference>
<evidence type="ECO:0000259" key="1">
    <source>
        <dbReference type="Pfam" id="PF04480"/>
    </source>
</evidence>
<accession>A0A8J3GPN2</accession>
<protein>
    <recommendedName>
        <fullName evidence="1">DUF559 domain-containing protein</fullName>
    </recommendedName>
</protein>
<dbReference type="Proteomes" id="UP000617531">
    <property type="component" value="Unassembled WGS sequence"/>
</dbReference>
<comment type="caution">
    <text evidence="2">The sequence shown here is derived from an EMBL/GenBank/DDBJ whole genome shotgun (WGS) entry which is preliminary data.</text>
</comment>